<dbReference type="PROSITE" id="PS51737">
    <property type="entry name" value="RECOMBINASE_DNA_BIND"/>
    <property type="match status" value="1"/>
</dbReference>
<dbReference type="InterPro" id="IPR011109">
    <property type="entry name" value="DNA_bind_recombinase_dom"/>
</dbReference>
<dbReference type="InterPro" id="IPR025827">
    <property type="entry name" value="Zn_ribbon_recom_dom"/>
</dbReference>
<proteinExistence type="predicted"/>
<accession>A0A9D1ERE5</accession>
<dbReference type="GO" id="GO:0003677">
    <property type="term" value="F:DNA binding"/>
    <property type="evidence" value="ECO:0007669"/>
    <property type="project" value="InterPro"/>
</dbReference>
<reference evidence="3" key="1">
    <citation type="submission" date="2020-10" db="EMBL/GenBank/DDBJ databases">
        <authorList>
            <person name="Gilroy R."/>
        </authorList>
    </citation>
    <scope>NUCLEOTIDE SEQUENCE</scope>
    <source>
        <strain evidence="3">CHK190-19873</strain>
    </source>
</reference>
<dbReference type="Pfam" id="PF00239">
    <property type="entry name" value="Resolvase"/>
    <property type="match status" value="1"/>
</dbReference>
<dbReference type="PANTHER" id="PTHR30461">
    <property type="entry name" value="DNA-INVERTASE FROM LAMBDOID PROPHAGE"/>
    <property type="match status" value="1"/>
</dbReference>
<feature type="domain" description="Recombinase" evidence="2">
    <location>
        <begin position="153"/>
        <end position="296"/>
    </location>
</feature>
<dbReference type="PANTHER" id="PTHR30461:SF23">
    <property type="entry name" value="DNA RECOMBINASE-RELATED"/>
    <property type="match status" value="1"/>
</dbReference>
<dbReference type="GO" id="GO:0000150">
    <property type="term" value="F:DNA strand exchange activity"/>
    <property type="evidence" value="ECO:0007669"/>
    <property type="project" value="InterPro"/>
</dbReference>
<dbReference type="SMART" id="SM00857">
    <property type="entry name" value="Resolvase"/>
    <property type="match status" value="1"/>
</dbReference>
<gene>
    <name evidence="3" type="ORF">IAB44_02800</name>
</gene>
<dbReference type="Gene3D" id="3.40.50.1390">
    <property type="entry name" value="Resolvase, N-terminal catalytic domain"/>
    <property type="match status" value="1"/>
</dbReference>
<dbReference type="Pfam" id="PF13408">
    <property type="entry name" value="Zn_ribbon_recom"/>
    <property type="match status" value="1"/>
</dbReference>
<dbReference type="AlphaFoldDB" id="A0A9D1ERE5"/>
<dbReference type="Pfam" id="PF07508">
    <property type="entry name" value="Recombinase"/>
    <property type="match status" value="1"/>
</dbReference>
<dbReference type="Gene3D" id="3.90.1750.20">
    <property type="entry name" value="Putative Large Serine Recombinase, Chain B, Domain 2"/>
    <property type="match status" value="1"/>
</dbReference>
<dbReference type="InterPro" id="IPR038109">
    <property type="entry name" value="DNA_bind_recomb_sf"/>
</dbReference>
<evidence type="ECO:0000259" key="1">
    <source>
        <dbReference type="PROSITE" id="PS51736"/>
    </source>
</evidence>
<dbReference type="InterPro" id="IPR036162">
    <property type="entry name" value="Resolvase-like_N_sf"/>
</dbReference>
<organism evidence="3 4">
    <name type="scientific">Candidatus Limivivens intestinipullorum</name>
    <dbReference type="NCBI Taxonomy" id="2840858"/>
    <lineage>
        <taxon>Bacteria</taxon>
        <taxon>Bacillati</taxon>
        <taxon>Bacillota</taxon>
        <taxon>Clostridia</taxon>
        <taxon>Lachnospirales</taxon>
        <taxon>Lachnospiraceae</taxon>
        <taxon>Lachnospiraceae incertae sedis</taxon>
        <taxon>Candidatus Limivivens</taxon>
    </lineage>
</organism>
<evidence type="ECO:0000313" key="4">
    <source>
        <dbReference type="Proteomes" id="UP000823935"/>
    </source>
</evidence>
<dbReference type="SUPFAM" id="SSF53041">
    <property type="entry name" value="Resolvase-like"/>
    <property type="match status" value="1"/>
</dbReference>
<comment type="caution">
    <text evidence="3">The sequence shown here is derived from an EMBL/GenBank/DDBJ whole genome shotgun (WGS) entry which is preliminary data.</text>
</comment>
<feature type="domain" description="Resolvase/invertase-type recombinase catalytic" evidence="1">
    <location>
        <begin position="1"/>
        <end position="146"/>
    </location>
</feature>
<dbReference type="InterPro" id="IPR050639">
    <property type="entry name" value="SSR_resolvase"/>
</dbReference>
<sequence>MNAGYVRLSRDDDRCNYVSIENQKLIIRQFAADRGVVIHRWYEDDGVSGYLFDRPGFGRLMEDLDKDIDTVYVKDFSRLGRHNAKVLLLLDEFQERGKRLIVIDDNYDSQNSSDDTIGIKTWFNERYVKDTSKKIRRALAARQKEGTLITRPPFGYRRDAANNHLLEIVPEEAAYIRQIFALYLSGFGYRKIAVYLTDQHVPTPSMAQHARELATGRVTKRPVAEAWSESMVRELLENDFYTGTLRLRKRARTTVHGRDRRVPDSEQYVFEKHHPAIIEQSDFSLVQELKRKRSRSAYRGSPGPIEAGAPSPFGSCLFCQDCGRRLTPIRRKTADAERKYYICAAYNAKGRRGCEKAHLIEESDLAEAVLQYLRLCRAGLEKEIAAYQAENFEENQKAAQEAKKALGFAAEQKEAQLKLLFQQKLRDLSAAPENRALIDEAYEGLQRDLLAQLAGLRQRLSESAALEAAPLESAPENALDALDRLIAKGKLDRRDVEQIIERIDVDKNGVPEITLKYGISHLLRFSPASELNRQTHAVLALVMERILREKREYTSAKYLLEGLAALGFPHTRKSLLPYLELLKAMGVLEDTQNPRKPYAIVKTKAEIAALADGLCPASILAACFSGDGLHGSGADRRHASDGL</sequence>
<protein>
    <submittedName>
        <fullName evidence="3">Recombinase family protein</fullName>
    </submittedName>
</protein>
<evidence type="ECO:0000313" key="3">
    <source>
        <dbReference type="EMBL" id="HIS30464.1"/>
    </source>
</evidence>
<dbReference type="Proteomes" id="UP000823935">
    <property type="component" value="Unassembled WGS sequence"/>
</dbReference>
<dbReference type="InterPro" id="IPR006119">
    <property type="entry name" value="Resolv_N"/>
</dbReference>
<dbReference type="EMBL" id="DVIQ01000018">
    <property type="protein sequence ID" value="HIS30464.1"/>
    <property type="molecule type" value="Genomic_DNA"/>
</dbReference>
<dbReference type="PROSITE" id="PS51736">
    <property type="entry name" value="RECOMBINASES_3"/>
    <property type="match status" value="1"/>
</dbReference>
<name>A0A9D1ERE5_9FIRM</name>
<reference evidence="3" key="2">
    <citation type="journal article" date="2021" name="PeerJ">
        <title>Extensive microbial diversity within the chicken gut microbiome revealed by metagenomics and culture.</title>
        <authorList>
            <person name="Gilroy R."/>
            <person name="Ravi A."/>
            <person name="Getino M."/>
            <person name="Pursley I."/>
            <person name="Horton D.L."/>
            <person name="Alikhan N.F."/>
            <person name="Baker D."/>
            <person name="Gharbi K."/>
            <person name="Hall N."/>
            <person name="Watson M."/>
            <person name="Adriaenssens E.M."/>
            <person name="Foster-Nyarko E."/>
            <person name="Jarju S."/>
            <person name="Secka A."/>
            <person name="Antonio M."/>
            <person name="Oren A."/>
            <person name="Chaudhuri R.R."/>
            <person name="La Ragione R."/>
            <person name="Hildebrand F."/>
            <person name="Pallen M.J."/>
        </authorList>
    </citation>
    <scope>NUCLEOTIDE SEQUENCE</scope>
    <source>
        <strain evidence="3">CHK190-19873</strain>
    </source>
</reference>
<evidence type="ECO:0000259" key="2">
    <source>
        <dbReference type="PROSITE" id="PS51737"/>
    </source>
</evidence>